<dbReference type="EMBL" id="JAWWNJ010000052">
    <property type="protein sequence ID" value="KAK7016024.1"/>
    <property type="molecule type" value="Genomic_DNA"/>
</dbReference>
<reference evidence="2 3" key="1">
    <citation type="journal article" date="2024" name="J Genomics">
        <title>Draft genome sequencing and assembly of Favolaschia claudopus CIRM-BRFM 2984 isolated from oak limbs.</title>
        <authorList>
            <person name="Navarro D."/>
            <person name="Drula E."/>
            <person name="Chaduli D."/>
            <person name="Cazenave R."/>
            <person name="Ahrendt S."/>
            <person name="Wang J."/>
            <person name="Lipzen A."/>
            <person name="Daum C."/>
            <person name="Barry K."/>
            <person name="Grigoriev I.V."/>
            <person name="Favel A."/>
            <person name="Rosso M.N."/>
            <person name="Martin F."/>
        </authorList>
    </citation>
    <scope>NUCLEOTIDE SEQUENCE [LARGE SCALE GENOMIC DNA]</scope>
    <source>
        <strain evidence="2 3">CIRM-BRFM 2984</strain>
    </source>
</reference>
<name>A0AAW0ARJ8_9AGAR</name>
<evidence type="ECO:0000256" key="1">
    <source>
        <dbReference type="SAM" id="MobiDB-lite"/>
    </source>
</evidence>
<protein>
    <submittedName>
        <fullName evidence="2">Uncharacterized protein</fullName>
    </submittedName>
</protein>
<evidence type="ECO:0000313" key="3">
    <source>
        <dbReference type="Proteomes" id="UP001362999"/>
    </source>
</evidence>
<comment type="caution">
    <text evidence="2">The sequence shown here is derived from an EMBL/GenBank/DDBJ whole genome shotgun (WGS) entry which is preliminary data.</text>
</comment>
<dbReference type="Proteomes" id="UP001362999">
    <property type="component" value="Unassembled WGS sequence"/>
</dbReference>
<accession>A0AAW0ARJ8</accession>
<keyword evidence="3" id="KW-1185">Reference proteome</keyword>
<dbReference type="AlphaFoldDB" id="A0AAW0ARJ8"/>
<proteinExistence type="predicted"/>
<feature type="region of interest" description="Disordered" evidence="1">
    <location>
        <begin position="27"/>
        <end position="46"/>
    </location>
</feature>
<evidence type="ECO:0000313" key="2">
    <source>
        <dbReference type="EMBL" id="KAK7016024.1"/>
    </source>
</evidence>
<sequence length="117" mass="12763">MLVGHLLKSTTLQGAFKDALSRLIPRRRRRSTSSRGSSGEEDIPPQFAHLPIFDASELGATAVRARVDGIVEYRDREVVAGRLGRAHVINTLLAARLRTVQNPMLFIAINSSSTVGV</sequence>
<gene>
    <name evidence="2" type="ORF">R3P38DRAFT_2786415</name>
</gene>
<organism evidence="2 3">
    <name type="scientific">Favolaschia claudopus</name>
    <dbReference type="NCBI Taxonomy" id="2862362"/>
    <lineage>
        <taxon>Eukaryota</taxon>
        <taxon>Fungi</taxon>
        <taxon>Dikarya</taxon>
        <taxon>Basidiomycota</taxon>
        <taxon>Agaricomycotina</taxon>
        <taxon>Agaricomycetes</taxon>
        <taxon>Agaricomycetidae</taxon>
        <taxon>Agaricales</taxon>
        <taxon>Marasmiineae</taxon>
        <taxon>Mycenaceae</taxon>
        <taxon>Favolaschia</taxon>
    </lineage>
</organism>